<evidence type="ECO:0000313" key="2">
    <source>
        <dbReference type="EMBL" id="RUQ87487.1"/>
    </source>
</evidence>
<dbReference type="OrthoDB" id="9804920at2"/>
<dbReference type="SUPFAM" id="SSF51556">
    <property type="entry name" value="Metallo-dependent hydrolases"/>
    <property type="match status" value="1"/>
</dbReference>
<evidence type="ECO:0000313" key="1">
    <source>
        <dbReference type="EMBL" id="PSL37947.1"/>
    </source>
</evidence>
<reference evidence="1 3" key="1">
    <citation type="submission" date="2018-03" db="EMBL/GenBank/DDBJ databases">
        <title>Genomic Encyclopedia of Archaeal and Bacterial Type Strains, Phase II (KMG-II): from individual species to whole genera.</title>
        <authorList>
            <person name="Goeker M."/>
        </authorList>
    </citation>
    <scope>NUCLEOTIDE SEQUENCE [LARGE SCALE GENOMIC DNA]</scope>
    <source>
        <strain evidence="1 3">DSM 21548</strain>
    </source>
</reference>
<dbReference type="PROSITE" id="PS51365">
    <property type="entry name" value="RENAL_DIPEPTIDASE_2"/>
    <property type="match status" value="1"/>
</dbReference>
<dbReference type="PANTHER" id="PTHR10443:SF12">
    <property type="entry name" value="DIPEPTIDASE"/>
    <property type="match status" value="1"/>
</dbReference>
<dbReference type="RefSeq" id="WP_106563023.1">
    <property type="nucleotide sequence ID" value="NZ_PYAU01000001.1"/>
</dbReference>
<protein>
    <submittedName>
        <fullName evidence="1">Membrane dipeptidase</fullName>
    </submittedName>
</protein>
<dbReference type="AlphaFoldDB" id="A0A2P8GVE8"/>
<sequence>MTHLPEDLDFPVVDGHNDLPWECRVRRGSSIEGVDGVESTLHTDLPKLRAGGVVGQFWSVYVHIDEPDPVLTTLQQIDLVHRLVARYPDDLAIARTANDVRDAIRTGRIGSLLGAEGGHSIGNDLAILRTFARLGVRYMTLTHNADTPWADSAVGLHTHGGLNDRGREVVAEMERIGMLVDLSHVSAETMSDVLDVATAPVIFSHSSVAALNDHPRNVPDDILGRVGGNGGVVMITFVPMFISAEYAQWHDAGEVGPAPEVTVAHIADHVEHARDVAGIDHIGLGGDYDGTPSFPGDVSDVSQYPVLARELRNRGWSAQDLRALAGANILRVLEETDARFAVN</sequence>
<keyword evidence="4" id="KW-1185">Reference proteome</keyword>
<dbReference type="CDD" id="cd01301">
    <property type="entry name" value="rDP_like"/>
    <property type="match status" value="1"/>
</dbReference>
<dbReference type="Pfam" id="PF01244">
    <property type="entry name" value="Peptidase_M19"/>
    <property type="match status" value="1"/>
</dbReference>
<comment type="caution">
    <text evidence="1">The sequence shown here is derived from an EMBL/GenBank/DDBJ whole genome shotgun (WGS) entry which is preliminary data.</text>
</comment>
<dbReference type="Proteomes" id="UP000241203">
    <property type="component" value="Unassembled WGS sequence"/>
</dbReference>
<dbReference type="GO" id="GO:0070573">
    <property type="term" value="F:metallodipeptidase activity"/>
    <property type="evidence" value="ECO:0007669"/>
    <property type="project" value="InterPro"/>
</dbReference>
<proteinExistence type="predicted"/>
<dbReference type="InterPro" id="IPR008257">
    <property type="entry name" value="Pept_M19"/>
</dbReference>
<reference evidence="2 4" key="2">
    <citation type="submission" date="2018-12" db="EMBL/GenBank/DDBJ databases">
        <authorList>
            <person name="hu s."/>
            <person name="Xu Y."/>
            <person name="Xu B."/>
            <person name="Li F."/>
        </authorList>
    </citation>
    <scope>NUCLEOTIDE SEQUENCE [LARGE SCALE GENOMIC DNA]</scope>
    <source>
        <strain evidence="2 4">KSW2-17</strain>
    </source>
</reference>
<dbReference type="InterPro" id="IPR032466">
    <property type="entry name" value="Metal_Hydrolase"/>
</dbReference>
<dbReference type="Gene3D" id="3.20.20.140">
    <property type="entry name" value="Metal-dependent hydrolases"/>
    <property type="match status" value="1"/>
</dbReference>
<accession>A0A2P8GVE8</accession>
<name>A0A2P8GVE8_9MICO</name>
<evidence type="ECO:0000313" key="4">
    <source>
        <dbReference type="Proteomes" id="UP000268291"/>
    </source>
</evidence>
<dbReference type="EMBL" id="PYAU01000001">
    <property type="protein sequence ID" value="PSL37947.1"/>
    <property type="molecule type" value="Genomic_DNA"/>
</dbReference>
<dbReference type="EMBL" id="RZGY01000001">
    <property type="protein sequence ID" value="RUQ87487.1"/>
    <property type="molecule type" value="Genomic_DNA"/>
</dbReference>
<gene>
    <name evidence="1" type="ORF">CLV49_1555</name>
    <name evidence="2" type="ORF">ELQ93_11420</name>
</gene>
<organism evidence="1 3">
    <name type="scientific">Labedella gwakjiensis</name>
    <dbReference type="NCBI Taxonomy" id="390269"/>
    <lineage>
        <taxon>Bacteria</taxon>
        <taxon>Bacillati</taxon>
        <taxon>Actinomycetota</taxon>
        <taxon>Actinomycetes</taxon>
        <taxon>Micrococcales</taxon>
        <taxon>Microbacteriaceae</taxon>
        <taxon>Labedella</taxon>
    </lineage>
</organism>
<evidence type="ECO:0000313" key="3">
    <source>
        <dbReference type="Proteomes" id="UP000241203"/>
    </source>
</evidence>
<dbReference type="PANTHER" id="PTHR10443">
    <property type="entry name" value="MICROSOMAL DIPEPTIDASE"/>
    <property type="match status" value="1"/>
</dbReference>
<dbReference type="GO" id="GO:0006508">
    <property type="term" value="P:proteolysis"/>
    <property type="evidence" value="ECO:0007669"/>
    <property type="project" value="InterPro"/>
</dbReference>
<dbReference type="Proteomes" id="UP000268291">
    <property type="component" value="Unassembled WGS sequence"/>
</dbReference>